<proteinExistence type="predicted"/>
<gene>
    <name evidence="1" type="ORF">PX52LOC_04561</name>
</gene>
<keyword evidence="2" id="KW-1185">Reference proteome</keyword>
<dbReference type="OrthoDB" id="9806213at2"/>
<dbReference type="Proteomes" id="UP000324974">
    <property type="component" value="Chromosome"/>
</dbReference>
<dbReference type="EMBL" id="CP042425">
    <property type="protein sequence ID" value="QEL17565.1"/>
    <property type="molecule type" value="Genomic_DNA"/>
</dbReference>
<sequence>MAYKHKIVGIHAPLSQRDELTRVYQLITSNKKYYQFCCAINGSQALIGKATAILKQDIENLPYPDAADKLDLAFWEQTIINDVMDHMVDYVRLGQDSELLTTTANAANLAAYSELFVRLLGSLYRGLHAHDPVFLNGLVAQPFYYGVRPDVSWLGVDCQEALHKLVYDTSRDVLRSVRVVRYYEENIILVVKPDRLRYWLPSTAIRDADDTLIELRDQGW</sequence>
<reference evidence="2" key="1">
    <citation type="submission" date="2019-08" db="EMBL/GenBank/DDBJ databases">
        <title>Limnoglobus roseus gen. nov., sp. nov., a novel freshwater planctomycete with a giant genome from the family Gemmataceae.</title>
        <authorList>
            <person name="Kulichevskaya I.S."/>
            <person name="Naumoff D.G."/>
            <person name="Miroshnikov K."/>
            <person name="Ivanova A."/>
            <person name="Philippov D.A."/>
            <person name="Hakobyan A."/>
            <person name="Rijpstra I.C."/>
            <person name="Sinninghe Damste J.S."/>
            <person name="Liesack W."/>
            <person name="Dedysh S.N."/>
        </authorList>
    </citation>
    <scope>NUCLEOTIDE SEQUENCE [LARGE SCALE GENOMIC DNA]</scope>
    <source>
        <strain evidence="2">PX52</strain>
    </source>
</reference>
<accession>A0A5C1AG14</accession>
<evidence type="ECO:0000313" key="2">
    <source>
        <dbReference type="Proteomes" id="UP000324974"/>
    </source>
</evidence>
<protein>
    <submittedName>
        <fullName evidence="1">Uncharacterized protein</fullName>
    </submittedName>
</protein>
<dbReference type="KEGG" id="lrs:PX52LOC_04561"/>
<evidence type="ECO:0000313" key="1">
    <source>
        <dbReference type="EMBL" id="QEL17565.1"/>
    </source>
</evidence>
<name>A0A5C1AG14_9BACT</name>
<organism evidence="1 2">
    <name type="scientific">Limnoglobus roseus</name>
    <dbReference type="NCBI Taxonomy" id="2598579"/>
    <lineage>
        <taxon>Bacteria</taxon>
        <taxon>Pseudomonadati</taxon>
        <taxon>Planctomycetota</taxon>
        <taxon>Planctomycetia</taxon>
        <taxon>Gemmatales</taxon>
        <taxon>Gemmataceae</taxon>
        <taxon>Limnoglobus</taxon>
    </lineage>
</organism>
<dbReference type="AlphaFoldDB" id="A0A5C1AG14"/>
<dbReference type="RefSeq" id="WP_149112158.1">
    <property type="nucleotide sequence ID" value="NZ_CP042425.1"/>
</dbReference>